<feature type="domain" description="SH3" evidence="15">
    <location>
        <begin position="23"/>
        <end position="84"/>
    </location>
</feature>
<dbReference type="GO" id="GO:0004715">
    <property type="term" value="F:non-membrane spanning protein tyrosine kinase activity"/>
    <property type="evidence" value="ECO:0007669"/>
    <property type="project" value="UniProtKB-EC"/>
</dbReference>
<dbReference type="FunFam" id="1.10.510.10:FF:000553">
    <property type="entry name" value="Tyrosine-protein kinase"/>
    <property type="match status" value="1"/>
</dbReference>
<dbReference type="InterPro" id="IPR036028">
    <property type="entry name" value="SH3-like_dom_sf"/>
</dbReference>
<evidence type="ECO:0000313" key="17">
    <source>
        <dbReference type="Ensembl" id="ENSDLAP00005002142.1"/>
    </source>
</evidence>
<evidence type="ECO:0000256" key="11">
    <source>
        <dbReference type="PROSITE-ProRule" id="PRU00191"/>
    </source>
</evidence>
<keyword evidence="18" id="KW-1185">Reference proteome</keyword>
<dbReference type="SUPFAM" id="SSF56112">
    <property type="entry name" value="Protein kinase-like (PK-like)"/>
    <property type="match status" value="1"/>
</dbReference>
<keyword evidence="4" id="KW-0519">Myristate</keyword>
<evidence type="ECO:0000313" key="18">
    <source>
        <dbReference type="Proteomes" id="UP000694389"/>
    </source>
</evidence>
<evidence type="ECO:0000259" key="16">
    <source>
        <dbReference type="PROSITE" id="PS50011"/>
    </source>
</evidence>
<keyword evidence="7 13" id="KW-0067">ATP-binding</keyword>
<dbReference type="AlphaFoldDB" id="A0A8C4DCZ3"/>
<dbReference type="PROSITE" id="PS50011">
    <property type="entry name" value="PROTEIN_KINASE_DOM"/>
    <property type="match status" value="1"/>
</dbReference>
<dbReference type="InterPro" id="IPR001245">
    <property type="entry name" value="Ser-Thr/Tyr_kinase_cat_dom"/>
</dbReference>
<dbReference type="FunFam" id="2.30.30.40:FF:000152">
    <property type="entry name" value="Tyrosine-protein kinase"/>
    <property type="match status" value="1"/>
</dbReference>
<dbReference type="SMART" id="SM00326">
    <property type="entry name" value="SH3"/>
    <property type="match status" value="1"/>
</dbReference>
<dbReference type="PRINTS" id="PR00452">
    <property type="entry name" value="SH3DOMAIN"/>
</dbReference>
<dbReference type="InterPro" id="IPR050198">
    <property type="entry name" value="Non-receptor_tyrosine_kinases"/>
</dbReference>
<evidence type="ECO:0000256" key="9">
    <source>
        <dbReference type="ARBA" id="ARBA00023288"/>
    </source>
</evidence>
<evidence type="ECO:0000256" key="2">
    <source>
        <dbReference type="ARBA" id="ARBA00022553"/>
    </source>
</evidence>
<dbReference type="PROSITE" id="PS50001">
    <property type="entry name" value="SH2"/>
    <property type="match status" value="1"/>
</dbReference>
<dbReference type="PRINTS" id="PR00109">
    <property type="entry name" value="TYRKINASE"/>
</dbReference>
<dbReference type="Gene3D" id="3.30.505.10">
    <property type="entry name" value="SH2 domain"/>
    <property type="match status" value="1"/>
</dbReference>
<dbReference type="InterPro" id="IPR020635">
    <property type="entry name" value="Tyr_kinase_cat_dom"/>
</dbReference>
<feature type="domain" description="SH2" evidence="14">
    <location>
        <begin position="89"/>
        <end position="173"/>
    </location>
</feature>
<reference evidence="17" key="2">
    <citation type="submission" date="2025-09" db="UniProtKB">
        <authorList>
            <consortium name="Ensembl"/>
        </authorList>
    </citation>
    <scope>IDENTIFICATION</scope>
</reference>
<dbReference type="Pfam" id="PF07714">
    <property type="entry name" value="PK_Tyr_Ser-Thr"/>
    <property type="match status" value="1"/>
</dbReference>
<evidence type="ECO:0000256" key="8">
    <source>
        <dbReference type="ARBA" id="ARBA00023137"/>
    </source>
</evidence>
<dbReference type="SMART" id="SM00219">
    <property type="entry name" value="TyrKc"/>
    <property type="match status" value="1"/>
</dbReference>
<dbReference type="InterPro" id="IPR000980">
    <property type="entry name" value="SH2"/>
</dbReference>
<proteinExistence type="inferred from homology"/>
<evidence type="ECO:0000256" key="12">
    <source>
        <dbReference type="PROSITE-ProRule" id="PRU00192"/>
    </source>
</evidence>
<dbReference type="PROSITE" id="PS50002">
    <property type="entry name" value="SH3"/>
    <property type="match status" value="1"/>
</dbReference>
<gene>
    <name evidence="17" type="primary">lck</name>
</gene>
<keyword evidence="8 13" id="KW-0829">Tyrosine-protein kinase</keyword>
<dbReference type="GeneTree" id="ENSGT00940000159864"/>
<comment type="catalytic activity">
    <reaction evidence="10 13">
        <text>L-tyrosyl-[protein] + ATP = O-phospho-L-tyrosyl-[protein] + ADP + H(+)</text>
        <dbReference type="Rhea" id="RHEA:10596"/>
        <dbReference type="Rhea" id="RHEA-COMP:10136"/>
        <dbReference type="Rhea" id="RHEA-COMP:20101"/>
        <dbReference type="ChEBI" id="CHEBI:15378"/>
        <dbReference type="ChEBI" id="CHEBI:30616"/>
        <dbReference type="ChEBI" id="CHEBI:46858"/>
        <dbReference type="ChEBI" id="CHEBI:61978"/>
        <dbReference type="ChEBI" id="CHEBI:456216"/>
        <dbReference type="EC" id="2.7.10.2"/>
    </reaction>
</comment>
<evidence type="ECO:0000256" key="6">
    <source>
        <dbReference type="ARBA" id="ARBA00022777"/>
    </source>
</evidence>
<comment type="similarity">
    <text evidence="13">Belongs to the protein kinase superfamily. Tyr protein kinase family.</text>
</comment>
<keyword evidence="11" id="KW-0727">SH2 domain</keyword>
<keyword evidence="1 12" id="KW-0728">SH3 domain</keyword>
<evidence type="ECO:0000256" key="10">
    <source>
        <dbReference type="ARBA" id="ARBA00051245"/>
    </source>
</evidence>
<keyword evidence="6 13" id="KW-0418">Kinase</keyword>
<dbReference type="PROSITE" id="PS00109">
    <property type="entry name" value="PROTEIN_KINASE_TYR"/>
    <property type="match status" value="1"/>
</dbReference>
<dbReference type="InterPro" id="IPR035850">
    <property type="entry name" value="Lck_SH2"/>
</dbReference>
<evidence type="ECO:0000259" key="15">
    <source>
        <dbReference type="PROSITE" id="PS50002"/>
    </source>
</evidence>
<dbReference type="SUPFAM" id="SSF55550">
    <property type="entry name" value="SH2 domain"/>
    <property type="match status" value="1"/>
</dbReference>
<dbReference type="Pfam" id="PF00017">
    <property type="entry name" value="SH2"/>
    <property type="match status" value="1"/>
</dbReference>
<reference evidence="17" key="1">
    <citation type="submission" date="2025-08" db="UniProtKB">
        <authorList>
            <consortium name="Ensembl"/>
        </authorList>
    </citation>
    <scope>IDENTIFICATION</scope>
</reference>
<dbReference type="Ensembl" id="ENSDLAT00005002220.2">
    <property type="protein sequence ID" value="ENSDLAP00005002142.1"/>
    <property type="gene ID" value="ENSDLAG00005000846.2"/>
</dbReference>
<name>A0A8C4DCZ3_DICLA</name>
<evidence type="ECO:0000256" key="3">
    <source>
        <dbReference type="ARBA" id="ARBA00022679"/>
    </source>
</evidence>
<evidence type="ECO:0000256" key="4">
    <source>
        <dbReference type="ARBA" id="ARBA00022707"/>
    </source>
</evidence>
<dbReference type="SMART" id="SM00252">
    <property type="entry name" value="SH2"/>
    <property type="match status" value="1"/>
</dbReference>
<dbReference type="CDD" id="cd10362">
    <property type="entry name" value="SH2_Src_Lck"/>
    <property type="match status" value="1"/>
</dbReference>
<dbReference type="InterPro" id="IPR000719">
    <property type="entry name" value="Prot_kinase_dom"/>
</dbReference>
<evidence type="ECO:0000259" key="14">
    <source>
        <dbReference type="PROSITE" id="PS50001"/>
    </source>
</evidence>
<evidence type="ECO:0000256" key="5">
    <source>
        <dbReference type="ARBA" id="ARBA00022741"/>
    </source>
</evidence>
<dbReference type="Proteomes" id="UP000694389">
    <property type="component" value="Unassembled WGS sequence"/>
</dbReference>
<feature type="domain" description="Protein kinase" evidence="16">
    <location>
        <begin position="142"/>
        <end position="409"/>
    </location>
</feature>
<dbReference type="InterPro" id="IPR036860">
    <property type="entry name" value="SH2_dom_sf"/>
</dbReference>
<dbReference type="SUPFAM" id="SSF50044">
    <property type="entry name" value="SH3-domain"/>
    <property type="match status" value="1"/>
</dbReference>
<protein>
    <recommendedName>
        <fullName evidence="13">Tyrosine-protein kinase</fullName>
        <ecNumber evidence="13">2.7.10.2</ecNumber>
    </recommendedName>
</protein>
<dbReference type="InterPro" id="IPR008266">
    <property type="entry name" value="Tyr_kinase_AS"/>
</dbReference>
<keyword evidence="3 13" id="KW-0808">Transferase</keyword>
<sequence>MSKNCPQCISSVFDLTTTYNIPLADNLVVAIYSYEPNHDGDLGFEKGDKLKIINKEDPEWYLAESLTTGQQGFIPYNFVAMTTMETEPWFFKNISRNEAMRLLLAPGNTVGSFLIRESETTPGSFSLSVRDLDHNTGEGVKHYRIRNMDNGGFYITAKISFNSLKELVQHHSRVYNNERRVAIKNLKMGTMSVEAFLAEANMMKNLQHARLVRLFAVVTQEPIYIVTEYMENGSLVDYLKTPEGSSVPMNTLIDMASQVADGMAFIEEKNYIHRDLRAANILVSQELICKIADFGLARLIEDNEYTAREGAKFPIKWTAPEAINYGTFSIKSDVWSFGILLTEIVTYGRIPYPGMSNPEVIQNLERGYRMPKPDNCPDGLHNVMCMCWTENPEDRPTFEYLRSVLEDFFTATERQYQE</sequence>
<dbReference type="GO" id="GO:0005524">
    <property type="term" value="F:ATP binding"/>
    <property type="evidence" value="ECO:0007669"/>
    <property type="project" value="UniProtKB-KW"/>
</dbReference>
<dbReference type="Gene3D" id="2.30.30.40">
    <property type="entry name" value="SH3 Domains"/>
    <property type="match status" value="1"/>
</dbReference>
<dbReference type="PANTHER" id="PTHR24418">
    <property type="entry name" value="TYROSINE-PROTEIN KINASE"/>
    <property type="match status" value="1"/>
</dbReference>
<dbReference type="EC" id="2.7.10.2" evidence="13"/>
<dbReference type="InterPro" id="IPR011009">
    <property type="entry name" value="Kinase-like_dom_sf"/>
</dbReference>
<keyword evidence="9" id="KW-0449">Lipoprotein</keyword>
<evidence type="ECO:0000256" key="7">
    <source>
        <dbReference type="ARBA" id="ARBA00022840"/>
    </source>
</evidence>
<keyword evidence="5 13" id="KW-0547">Nucleotide-binding</keyword>
<evidence type="ECO:0000256" key="13">
    <source>
        <dbReference type="RuleBase" id="RU362096"/>
    </source>
</evidence>
<evidence type="ECO:0000256" key="1">
    <source>
        <dbReference type="ARBA" id="ARBA00022443"/>
    </source>
</evidence>
<dbReference type="InterPro" id="IPR001452">
    <property type="entry name" value="SH3_domain"/>
</dbReference>
<accession>A0A8C4DCZ3</accession>
<dbReference type="Pfam" id="PF00018">
    <property type="entry name" value="SH3_1"/>
    <property type="match status" value="1"/>
</dbReference>
<dbReference type="PRINTS" id="PR00401">
    <property type="entry name" value="SH2DOMAIN"/>
</dbReference>
<keyword evidence="2" id="KW-0597">Phosphoprotein</keyword>
<organism evidence="17 18">
    <name type="scientific">Dicentrarchus labrax</name>
    <name type="common">European seabass</name>
    <name type="synonym">Morone labrax</name>
    <dbReference type="NCBI Taxonomy" id="13489"/>
    <lineage>
        <taxon>Eukaryota</taxon>
        <taxon>Metazoa</taxon>
        <taxon>Chordata</taxon>
        <taxon>Craniata</taxon>
        <taxon>Vertebrata</taxon>
        <taxon>Euteleostomi</taxon>
        <taxon>Actinopterygii</taxon>
        <taxon>Neopterygii</taxon>
        <taxon>Teleostei</taxon>
        <taxon>Neoteleostei</taxon>
        <taxon>Acanthomorphata</taxon>
        <taxon>Eupercaria</taxon>
        <taxon>Moronidae</taxon>
        <taxon>Dicentrarchus</taxon>
    </lineage>
</organism>
<dbReference type="Gene3D" id="1.10.510.10">
    <property type="entry name" value="Transferase(Phosphotransferase) domain 1"/>
    <property type="match status" value="1"/>
</dbReference>